<comment type="caution">
    <text evidence="8">The sequence shown here is derived from an EMBL/GenBank/DDBJ whole genome shotgun (WGS) entry which is preliminary data.</text>
</comment>
<dbReference type="GO" id="GO:0008830">
    <property type="term" value="F:dTDP-4-dehydrorhamnose 3,5-epimerase activity"/>
    <property type="evidence" value="ECO:0007669"/>
    <property type="project" value="UniProtKB-UniRule"/>
</dbReference>
<name>A0A2W4T632_9GAMM</name>
<comment type="function">
    <text evidence="2 7">Catalyzes the epimerization of the C3' and C5'positions of dTDP-6-deoxy-D-xylo-4-hexulose, forming dTDP-6-deoxy-L-lyxo-4-hexulose.</text>
</comment>
<evidence type="ECO:0000256" key="5">
    <source>
        <dbReference type="PIRSR" id="PIRSR600888-1"/>
    </source>
</evidence>
<reference evidence="8 9" key="1">
    <citation type="journal article" date="2018" name="Aquat. Microb. Ecol.">
        <title>Gammaproteobacterial methanotrophs dominate.</title>
        <authorList>
            <person name="Rissanen A.J."/>
            <person name="Saarenheimo J."/>
            <person name="Tiirola M."/>
            <person name="Peura S."/>
            <person name="Aalto S.L."/>
            <person name="Karvinen A."/>
            <person name="Nykanen H."/>
        </authorList>
    </citation>
    <scope>NUCLEOTIDE SEQUENCE [LARGE SCALE GENOMIC DNA]</scope>
    <source>
        <strain evidence="8">AMbin10</strain>
    </source>
</reference>
<comment type="catalytic activity">
    <reaction evidence="1 7">
        <text>dTDP-4-dehydro-6-deoxy-alpha-D-glucose = dTDP-4-dehydro-beta-L-rhamnose</text>
        <dbReference type="Rhea" id="RHEA:16969"/>
        <dbReference type="ChEBI" id="CHEBI:57649"/>
        <dbReference type="ChEBI" id="CHEBI:62830"/>
        <dbReference type="EC" id="5.1.3.13"/>
    </reaction>
</comment>
<sequence>MKIEPTHLPGVLLIQPDVFGDQRGYFKESWNRMKYAEQGLDVDFVQDNLSFSKKGILRGLHFQNPLPQGKLVQALQGEVFDVAVDIRKGSPNFGQWFGTVLSAENHLQMYVPEGFAHGFCVLSETALFAYKCTEFYNPQSEYSLSFDDPDIGILWPFDEPPSLSAKDLNAKLLKDFPQESLPLYPKP</sequence>
<evidence type="ECO:0000313" key="9">
    <source>
        <dbReference type="Proteomes" id="UP000249396"/>
    </source>
</evidence>
<proteinExistence type="inferred from homology"/>
<evidence type="ECO:0000256" key="2">
    <source>
        <dbReference type="ARBA" id="ARBA00001997"/>
    </source>
</evidence>
<comment type="similarity">
    <text evidence="7">Belongs to the dTDP-4-dehydrorhamnose 3,5-epimerase family.</text>
</comment>
<feature type="active site" description="Proton acceptor" evidence="5">
    <location>
        <position position="61"/>
    </location>
</feature>
<evidence type="ECO:0000313" key="8">
    <source>
        <dbReference type="EMBL" id="PZN78237.1"/>
    </source>
</evidence>
<dbReference type="InterPro" id="IPR011051">
    <property type="entry name" value="RmlC_Cupin_sf"/>
</dbReference>
<dbReference type="Proteomes" id="UP000249396">
    <property type="component" value="Unassembled WGS sequence"/>
</dbReference>
<dbReference type="EC" id="5.1.3.13" evidence="3 7"/>
<organism evidence="8 9">
    <name type="scientific">Candidatus Methylumidiphilus alinenensis</name>
    <dbReference type="NCBI Taxonomy" id="2202197"/>
    <lineage>
        <taxon>Bacteria</taxon>
        <taxon>Pseudomonadati</taxon>
        <taxon>Pseudomonadota</taxon>
        <taxon>Gammaproteobacteria</taxon>
        <taxon>Methylococcales</taxon>
        <taxon>Candidatus Methylumidiphilus</taxon>
    </lineage>
</organism>
<dbReference type="CDD" id="cd00438">
    <property type="entry name" value="cupin_RmlC"/>
    <property type="match status" value="1"/>
</dbReference>
<feature type="site" description="Participates in a stacking interaction with the thymidine ring of dTDP-4-oxo-6-deoxyglucose" evidence="6">
    <location>
        <position position="136"/>
    </location>
</feature>
<comment type="subunit">
    <text evidence="7">Homodimer.</text>
</comment>
<dbReference type="UniPathway" id="UPA00124"/>
<dbReference type="GO" id="GO:0019305">
    <property type="term" value="P:dTDP-rhamnose biosynthetic process"/>
    <property type="evidence" value="ECO:0007669"/>
    <property type="project" value="UniProtKB-UniRule"/>
</dbReference>
<dbReference type="NCBIfam" id="TIGR01221">
    <property type="entry name" value="rmlC"/>
    <property type="match status" value="1"/>
</dbReference>
<dbReference type="Gene3D" id="2.60.120.10">
    <property type="entry name" value="Jelly Rolls"/>
    <property type="match status" value="1"/>
</dbReference>
<evidence type="ECO:0000256" key="3">
    <source>
        <dbReference type="ARBA" id="ARBA00012098"/>
    </source>
</evidence>
<accession>A0A2W4T632</accession>
<keyword evidence="7" id="KW-0413">Isomerase</keyword>
<dbReference type="AlphaFoldDB" id="A0A2W4T632"/>
<dbReference type="SUPFAM" id="SSF51182">
    <property type="entry name" value="RmlC-like cupins"/>
    <property type="match status" value="1"/>
</dbReference>
<dbReference type="GO" id="GO:0000271">
    <property type="term" value="P:polysaccharide biosynthetic process"/>
    <property type="evidence" value="ECO:0007669"/>
    <property type="project" value="TreeGrafter"/>
</dbReference>
<gene>
    <name evidence="8" type="primary">rfbC</name>
    <name evidence="8" type="ORF">DM484_13280</name>
</gene>
<protein>
    <recommendedName>
        <fullName evidence="4 7">dTDP-4-dehydrorhamnose 3,5-epimerase</fullName>
        <ecNumber evidence="3 7">5.1.3.13</ecNumber>
    </recommendedName>
    <alternativeName>
        <fullName evidence="7">Thymidine diphospho-4-keto-rhamnose 3,5-epimerase</fullName>
    </alternativeName>
</protein>
<dbReference type="PANTHER" id="PTHR21047">
    <property type="entry name" value="DTDP-6-DEOXY-D-GLUCOSE-3,5 EPIMERASE"/>
    <property type="match status" value="1"/>
</dbReference>
<evidence type="ECO:0000256" key="4">
    <source>
        <dbReference type="ARBA" id="ARBA00019595"/>
    </source>
</evidence>
<feature type="active site" description="Proton donor" evidence="5">
    <location>
        <position position="130"/>
    </location>
</feature>
<evidence type="ECO:0000256" key="6">
    <source>
        <dbReference type="PIRSR" id="PIRSR600888-3"/>
    </source>
</evidence>
<dbReference type="InterPro" id="IPR000888">
    <property type="entry name" value="RmlC-like"/>
</dbReference>
<dbReference type="PANTHER" id="PTHR21047:SF2">
    <property type="entry name" value="THYMIDINE DIPHOSPHO-4-KETO-RHAMNOSE 3,5-EPIMERASE"/>
    <property type="match status" value="1"/>
</dbReference>
<dbReference type="GO" id="GO:0005829">
    <property type="term" value="C:cytosol"/>
    <property type="evidence" value="ECO:0007669"/>
    <property type="project" value="TreeGrafter"/>
</dbReference>
<comment type="pathway">
    <text evidence="7">Carbohydrate biosynthesis; dTDP-L-rhamnose biosynthesis.</text>
</comment>
<dbReference type="InterPro" id="IPR014710">
    <property type="entry name" value="RmlC-like_jellyroll"/>
</dbReference>
<evidence type="ECO:0000256" key="7">
    <source>
        <dbReference type="RuleBase" id="RU364069"/>
    </source>
</evidence>
<evidence type="ECO:0000256" key="1">
    <source>
        <dbReference type="ARBA" id="ARBA00001298"/>
    </source>
</evidence>
<dbReference type="Pfam" id="PF00908">
    <property type="entry name" value="dTDP_sugar_isom"/>
    <property type="match status" value="1"/>
</dbReference>
<dbReference type="EMBL" id="QJPH01000322">
    <property type="protein sequence ID" value="PZN78237.1"/>
    <property type="molecule type" value="Genomic_DNA"/>
</dbReference>